<keyword evidence="3" id="KW-1185">Reference proteome</keyword>
<proteinExistence type="predicted"/>
<accession>A0A4Y7PJE6</accession>
<evidence type="ECO:0000313" key="2">
    <source>
        <dbReference type="EMBL" id="TDL14669.1"/>
    </source>
</evidence>
<evidence type="ECO:0000256" key="1">
    <source>
        <dbReference type="SAM" id="MobiDB-lite"/>
    </source>
</evidence>
<feature type="region of interest" description="Disordered" evidence="1">
    <location>
        <begin position="23"/>
        <end position="55"/>
    </location>
</feature>
<gene>
    <name evidence="2" type="ORF">BD410DRAFT_809550</name>
</gene>
<evidence type="ECO:0000313" key="3">
    <source>
        <dbReference type="Proteomes" id="UP000294933"/>
    </source>
</evidence>
<dbReference type="VEuPathDB" id="FungiDB:BD410DRAFT_809550"/>
<reference evidence="2 3" key="1">
    <citation type="submission" date="2018-06" db="EMBL/GenBank/DDBJ databases">
        <title>A transcriptomic atlas of mushroom development highlights an independent origin of complex multicellularity.</title>
        <authorList>
            <consortium name="DOE Joint Genome Institute"/>
            <person name="Krizsan K."/>
            <person name="Almasi E."/>
            <person name="Merenyi Z."/>
            <person name="Sahu N."/>
            <person name="Viragh M."/>
            <person name="Koszo T."/>
            <person name="Mondo S."/>
            <person name="Kiss B."/>
            <person name="Balint B."/>
            <person name="Kues U."/>
            <person name="Barry K."/>
            <person name="Hegedus J.C."/>
            <person name="Henrissat B."/>
            <person name="Johnson J."/>
            <person name="Lipzen A."/>
            <person name="Ohm R."/>
            <person name="Nagy I."/>
            <person name="Pangilinan J."/>
            <person name="Yan J."/>
            <person name="Xiong Y."/>
            <person name="Grigoriev I.V."/>
            <person name="Hibbett D.S."/>
            <person name="Nagy L.G."/>
        </authorList>
    </citation>
    <scope>NUCLEOTIDE SEQUENCE [LARGE SCALE GENOMIC DNA]</scope>
    <source>
        <strain evidence="2 3">SZMC22713</strain>
    </source>
</reference>
<organism evidence="2 3">
    <name type="scientific">Rickenella mellea</name>
    <dbReference type="NCBI Taxonomy" id="50990"/>
    <lineage>
        <taxon>Eukaryota</taxon>
        <taxon>Fungi</taxon>
        <taxon>Dikarya</taxon>
        <taxon>Basidiomycota</taxon>
        <taxon>Agaricomycotina</taxon>
        <taxon>Agaricomycetes</taxon>
        <taxon>Hymenochaetales</taxon>
        <taxon>Rickenellaceae</taxon>
        <taxon>Rickenella</taxon>
    </lineage>
</organism>
<dbReference type="Proteomes" id="UP000294933">
    <property type="component" value="Unassembled WGS sequence"/>
</dbReference>
<dbReference type="EMBL" id="ML170317">
    <property type="protein sequence ID" value="TDL14669.1"/>
    <property type="molecule type" value="Genomic_DNA"/>
</dbReference>
<sequence>MAYSHGRSAPMEIHVSSIKAPNFTSTLNSKHDQSTRNTADERNDARTHHPAHPKRELGVRSALARGRGCAGRGTRTLDDNISAGVVVVPVPVAACAVGFRACNCVDEEKTKGLGQRLEGEGRERDALLAHSSCWSSVAEAMVEADQLDRRHWNAVDVQMHWSQRTEQSSSSTEGRTGRYQLWWMASALVGVLRENDSPEGNGGEWCKVCFENDEDSTEVEETRDQSLYRVVINPRERAQCEGQGNPKVAWECVQSGKNLLFV</sequence>
<name>A0A4Y7PJE6_9AGAM</name>
<feature type="compositionally biased region" description="Basic and acidic residues" evidence="1">
    <location>
        <begin position="29"/>
        <end position="55"/>
    </location>
</feature>
<protein>
    <submittedName>
        <fullName evidence="2">Uncharacterized protein</fullName>
    </submittedName>
</protein>
<dbReference type="AlphaFoldDB" id="A0A4Y7PJE6"/>